<dbReference type="InParanoid" id="A0A165NTH3"/>
<gene>
    <name evidence="2" type="ORF">EXIGLDRAFT_745196</name>
</gene>
<feature type="compositionally biased region" description="Low complexity" evidence="1">
    <location>
        <begin position="140"/>
        <end position="150"/>
    </location>
</feature>
<feature type="region of interest" description="Disordered" evidence="1">
    <location>
        <begin position="128"/>
        <end position="327"/>
    </location>
</feature>
<sequence length="424" mass="46204">MVKWLDQLGHFAVDVATLAHLFSPEANRKMCLLVIDLVERALYAWYQRHRGDALAHETYGTHYGLLQQFRQSVQNATSRRELARLRQQLLEWRIQFLDDSSTAGVPFPRALRDMNNFLPPIPENRYLPIPATPTGAPSFPAQRSQAARPAAPLPFDPSPSSRPSRRQRAVSEYARGPSSLPHETPAPFLGGLAPGPPRFHDDLRARRPSQAGGDARYTAEFQRTHVNRPSITSMGSTVYPGSSRPSMDRTSYGSSTDSGEAHPSAQFRPGHGHHLSLSSTGGNMLRGDTRSGRSSLSSRETLHPFPTGSPHGSVHGYPAPPAHPHAYVQGHIPATSMYELHRNPSTANEAFAMDMQRRELDEADPYRPGPSTQGDDEDDEEQYDGKGKGVARGQGSYWDSRGWRGPGGGSGSGSGGAGSGGALY</sequence>
<name>A0A165NTH3_EXIGL</name>
<proteinExistence type="predicted"/>
<feature type="region of interest" description="Disordered" evidence="1">
    <location>
        <begin position="361"/>
        <end position="424"/>
    </location>
</feature>
<protein>
    <submittedName>
        <fullName evidence="2">Uncharacterized protein</fullName>
    </submittedName>
</protein>
<dbReference type="EMBL" id="KV425895">
    <property type="protein sequence ID" value="KZW01197.1"/>
    <property type="molecule type" value="Genomic_DNA"/>
</dbReference>
<keyword evidence="3" id="KW-1185">Reference proteome</keyword>
<evidence type="ECO:0000313" key="2">
    <source>
        <dbReference type="EMBL" id="KZW01197.1"/>
    </source>
</evidence>
<feature type="compositionally biased region" description="Gly residues" evidence="1">
    <location>
        <begin position="404"/>
        <end position="424"/>
    </location>
</feature>
<dbReference type="AlphaFoldDB" id="A0A165NTH3"/>
<evidence type="ECO:0000256" key="1">
    <source>
        <dbReference type="SAM" id="MobiDB-lite"/>
    </source>
</evidence>
<feature type="compositionally biased region" description="Polar residues" evidence="1">
    <location>
        <begin position="227"/>
        <end position="258"/>
    </location>
</feature>
<accession>A0A165NTH3</accession>
<organism evidence="2 3">
    <name type="scientific">Exidia glandulosa HHB12029</name>
    <dbReference type="NCBI Taxonomy" id="1314781"/>
    <lineage>
        <taxon>Eukaryota</taxon>
        <taxon>Fungi</taxon>
        <taxon>Dikarya</taxon>
        <taxon>Basidiomycota</taxon>
        <taxon>Agaricomycotina</taxon>
        <taxon>Agaricomycetes</taxon>
        <taxon>Auriculariales</taxon>
        <taxon>Exidiaceae</taxon>
        <taxon>Exidia</taxon>
    </lineage>
</organism>
<evidence type="ECO:0000313" key="3">
    <source>
        <dbReference type="Proteomes" id="UP000077266"/>
    </source>
</evidence>
<dbReference type="Proteomes" id="UP000077266">
    <property type="component" value="Unassembled WGS sequence"/>
</dbReference>
<reference evidence="2 3" key="1">
    <citation type="journal article" date="2016" name="Mol. Biol. Evol.">
        <title>Comparative Genomics of Early-Diverging Mushroom-Forming Fungi Provides Insights into the Origins of Lignocellulose Decay Capabilities.</title>
        <authorList>
            <person name="Nagy L.G."/>
            <person name="Riley R."/>
            <person name="Tritt A."/>
            <person name="Adam C."/>
            <person name="Daum C."/>
            <person name="Floudas D."/>
            <person name="Sun H."/>
            <person name="Yadav J.S."/>
            <person name="Pangilinan J."/>
            <person name="Larsson K.H."/>
            <person name="Matsuura K."/>
            <person name="Barry K."/>
            <person name="Labutti K."/>
            <person name="Kuo R."/>
            <person name="Ohm R.A."/>
            <person name="Bhattacharya S.S."/>
            <person name="Shirouzu T."/>
            <person name="Yoshinaga Y."/>
            <person name="Martin F.M."/>
            <person name="Grigoriev I.V."/>
            <person name="Hibbett D.S."/>
        </authorList>
    </citation>
    <scope>NUCLEOTIDE SEQUENCE [LARGE SCALE GENOMIC DNA]</scope>
    <source>
        <strain evidence="2 3">HHB12029</strain>
    </source>
</reference>